<dbReference type="InterPro" id="IPR012954">
    <property type="entry name" value="BP28_C_dom"/>
</dbReference>
<dbReference type="SMART" id="SM01036">
    <property type="entry name" value="BP28CT"/>
    <property type="match status" value="1"/>
</dbReference>
<dbReference type="Pfam" id="PF12397">
    <property type="entry name" value="U3snoRNP10"/>
    <property type="match status" value="1"/>
</dbReference>
<feature type="domain" description="BP28 C-terminal" evidence="10">
    <location>
        <begin position="1485"/>
        <end position="1632"/>
    </location>
</feature>
<dbReference type="GO" id="GO:0030515">
    <property type="term" value="F:snoRNA binding"/>
    <property type="evidence" value="ECO:0007669"/>
    <property type="project" value="TreeGrafter"/>
</dbReference>
<comment type="function">
    <text evidence="9">Involved in nucleolar processing of pre-18S ribosomal RNA.</text>
</comment>
<dbReference type="Pfam" id="PF08146">
    <property type="entry name" value="BP28CT"/>
    <property type="match status" value="1"/>
</dbReference>
<dbReference type="EMBL" id="LT598450">
    <property type="protein sequence ID" value="SCU82742.1"/>
    <property type="molecule type" value="Genomic_DNA"/>
</dbReference>
<organism evidence="11 12">
    <name type="scientific">Lachancea nothofagi CBS 11611</name>
    <dbReference type="NCBI Taxonomy" id="1266666"/>
    <lineage>
        <taxon>Eukaryota</taxon>
        <taxon>Fungi</taxon>
        <taxon>Dikarya</taxon>
        <taxon>Ascomycota</taxon>
        <taxon>Saccharomycotina</taxon>
        <taxon>Saccharomycetes</taxon>
        <taxon>Saccharomycetales</taxon>
        <taxon>Saccharomycetaceae</taxon>
        <taxon>Lachancea</taxon>
    </lineage>
</organism>
<keyword evidence="12" id="KW-1185">Reference proteome</keyword>
<protein>
    <recommendedName>
        <fullName evidence="3 9">U3 small nucleolar RNA-associated protein 10</fullName>
    </recommendedName>
</protein>
<dbReference type="GO" id="GO:0030686">
    <property type="term" value="C:90S preribosome"/>
    <property type="evidence" value="ECO:0007669"/>
    <property type="project" value="TreeGrafter"/>
</dbReference>
<evidence type="ECO:0000256" key="3">
    <source>
        <dbReference type="ARBA" id="ARBA00015399"/>
    </source>
</evidence>
<dbReference type="GO" id="GO:0000462">
    <property type="term" value="P:maturation of SSU-rRNA from tricistronic rRNA transcript (SSU-rRNA, 5.8S rRNA, LSU-rRNA)"/>
    <property type="evidence" value="ECO:0007669"/>
    <property type="project" value="TreeGrafter"/>
</dbReference>
<sequence>MSLSDQLAQVAASNATVALDRKKRQKLHSSSLIYNPKTAATQDFDFIYENAVSSLEELIEIDTRFAVFQKSLFGASSVTIDRNIQTKDQVADLDNAVNLYLMLASSKWHLTPTLHATEWLVRRFQIHVHNAECLLLSTIDYYQTPVFKRILNIVKLPPLFQALSNFVRTEKSPSSLTIIKLFNDMDFLKLYIQYLSRVIQQKVTYTNQLLFTSCSFINLIAYKSNDTDGLNSLVPILLEISAKLLGSDSADCQIAAHTILVVFGTALPLKKEIVLAATETILANLTDDKARRSALISIGKLFQTLKGHGNVDQLPATLYQLFDSKFSLQYLIEYLSGPDKIVVDKFLTAYIRSVLRYDHKNLSSLVSLLKKIKLESFEMRLIIIDSIHLSEVFQEKTLLVEIFEYFISIDEDRVIKCLNSLNLDPDLFELRLTTSLFTAKEDSNTTLNHVDASKVLGANTSVEPFKDFLNKNSQYIITKITSMMIEDDEKFAKLLSLYVEAVAKKFKAGMFLSSFFTTVEGRLTFLLRVIISPATPTALRLESLSNFSKAINQIGQDSNLFSLVPILIAALYDTSKNVKLAVKKILSQISKRPFIKHYFLANKLYGNVEIPMVNPKDAEMWLKKFLEEYMVENHDFTSLVIPKKLEKVFMIFWANQAIYMPLPHAKSIFIRFVTGHKLYNSSYSSLFEQVVKEYLGQREMWEKRCSNNKTSFEKFEDSIVSIISTKEKNNTVLEFAESCLRCDHEQLAQLVSDRLLVLFPSLKLAQQQQIVKNVVDSTAENDLYYDSVGFLQSLPLSSDIFISLLSHYRINPNDDRGEFAKKRRRRSSTANKAVLQREEISHIAELHLRKLTITLEALDHVKPIGTEPLLSSLFNALSDLETLDQDGGLPVLYAQETLSSCMISTIDSMTVDSKSKLSLLRTDILVSAITASQSPQVQNKLLLVIGELAKLSPETILHSVMPIFIFMGAKTIRQDDEYSSYVVEKTIQRVVPALVQSKSAEITEEVEFLLMSFGTAFAHVPRHRRVKLFTTLVQTLGPDTALGPFLFLIAQQYSSLVNKFKIVESKSVLEFTGAFLSKFNVLEQLTGIHRYFNLLNTLSENYTEEAKSQLSSRTLFSNGVLNFSDFETLALKKNGLGFLDKIVGEDGVNYRASGSLKMRIIGALWDSSNNKQLRDEVKSKFGDVLKCTLDSLDSCNSFADLQFDSDESFSRSELDDLRNSIRENLFQLLGHVLDLLPIKDFVSATLPLISKDNNNESIKHHLILVLSSKFDLEPSESATFANEVIEALFVTIEKESKTDSIVQVSLNTLSSLIARFGDKLESSLITNSMSVASQLLLSQKMEIEISSLAVLTSAVQVLGVKSIAFYPKIVGPSIQIFKALENSESEIKEQLQLAIVLVFASMIKRIPAFLLSNLVDVLRIVFFANKVQDSVRLSVISLIVQHIDLKEVMRALSKIWLSDVSRTDDSVAISLFLSALESTVETIDKKVATSESPVFFRLLLSLFEYRSTSKFDHNTISRIEASVHGVANMYVLKLNDKVFRPLFALLVRWAFDGEGVVNNEITRIERLTAFFKFFNRLQDNLKAIVTTYFTYLLEPTIELLKSFSSGEVSNINLRRLVLNSLTSCFKFDRDEYWKSTSRFEVASESLIAQFSNIEDSVGRYLVKAISSLAVNNAGADDHNKAMNTMLISHMKSSCSSSEKLWAVKTIKTIYSKVGEGWLTLLPQLVPIIAELLEDDDENVEYEVRTGLVKVVENVLGEPFDRYLD</sequence>
<dbReference type="OrthoDB" id="31183at2759"/>
<dbReference type="GO" id="GO:0032040">
    <property type="term" value="C:small-subunit processome"/>
    <property type="evidence" value="ECO:0007669"/>
    <property type="project" value="TreeGrafter"/>
</dbReference>
<evidence type="ECO:0000256" key="6">
    <source>
        <dbReference type="ARBA" id="ARBA00023242"/>
    </source>
</evidence>
<keyword evidence="5 9" id="KW-0698">rRNA processing</keyword>
<evidence type="ECO:0000256" key="8">
    <source>
        <dbReference type="PROSITE-ProRule" id="PRU00103"/>
    </source>
</evidence>
<evidence type="ECO:0000313" key="11">
    <source>
        <dbReference type="EMBL" id="SCU82742.1"/>
    </source>
</evidence>
<dbReference type="InterPro" id="IPR011989">
    <property type="entry name" value="ARM-like"/>
</dbReference>
<dbReference type="InterPro" id="IPR022125">
    <property type="entry name" value="U3snoRNP10_N"/>
</dbReference>
<dbReference type="FunFam" id="1.25.10.10:FF:000530">
    <property type="entry name" value="UTP10p Nucleolar protein"/>
    <property type="match status" value="1"/>
</dbReference>
<comment type="similarity">
    <text evidence="2 9">Belongs to the HEATR1/UTP10 family.</text>
</comment>
<feature type="repeat" description="HEAT" evidence="8">
    <location>
        <begin position="1724"/>
        <end position="1762"/>
    </location>
</feature>
<dbReference type="InterPro" id="IPR040191">
    <property type="entry name" value="UTP10"/>
</dbReference>
<dbReference type="GO" id="GO:0045943">
    <property type="term" value="P:positive regulation of transcription by RNA polymerase I"/>
    <property type="evidence" value="ECO:0007669"/>
    <property type="project" value="TreeGrafter"/>
</dbReference>
<evidence type="ECO:0000256" key="7">
    <source>
        <dbReference type="ARBA" id="ARBA00023274"/>
    </source>
</evidence>
<reference evidence="12" key="1">
    <citation type="submission" date="2016-03" db="EMBL/GenBank/DDBJ databases">
        <authorList>
            <person name="Devillers Hugo."/>
        </authorList>
    </citation>
    <scope>NUCLEOTIDE SEQUENCE [LARGE SCALE GENOMIC DNA]</scope>
</reference>
<comment type="subunit">
    <text evidence="9">Component of the ribosomal small subunit (SSU) processome.</text>
</comment>
<evidence type="ECO:0000313" key="12">
    <source>
        <dbReference type="Proteomes" id="UP000189911"/>
    </source>
</evidence>
<dbReference type="PROSITE" id="PS50077">
    <property type="entry name" value="HEAT_REPEAT"/>
    <property type="match status" value="1"/>
</dbReference>
<dbReference type="Pfam" id="PF23243">
    <property type="entry name" value="HEAT_HEATR1"/>
    <property type="match status" value="1"/>
</dbReference>
<dbReference type="SUPFAM" id="SSF48371">
    <property type="entry name" value="ARM repeat"/>
    <property type="match status" value="2"/>
</dbReference>
<comment type="subcellular location">
    <subcellularLocation>
        <location evidence="1 9">Nucleus</location>
        <location evidence="1 9">Nucleolus</location>
    </subcellularLocation>
</comment>
<evidence type="ECO:0000256" key="5">
    <source>
        <dbReference type="ARBA" id="ARBA00022552"/>
    </source>
</evidence>
<gene>
    <name evidence="11" type="ORF">LANO_0B07382G</name>
</gene>
<evidence type="ECO:0000256" key="4">
    <source>
        <dbReference type="ARBA" id="ARBA00022517"/>
    </source>
</evidence>
<dbReference type="InterPro" id="IPR021133">
    <property type="entry name" value="HEAT_type_2"/>
</dbReference>
<name>A0A1G4IZX7_9SACH</name>
<evidence type="ECO:0000259" key="10">
    <source>
        <dbReference type="SMART" id="SM01036"/>
    </source>
</evidence>
<proteinExistence type="inferred from homology"/>
<accession>A0A1G4IZX7</accession>
<keyword evidence="6 9" id="KW-0539">Nucleus</keyword>
<evidence type="ECO:0000256" key="9">
    <source>
        <dbReference type="RuleBase" id="RU367065"/>
    </source>
</evidence>
<keyword evidence="7 9" id="KW-0687">Ribonucleoprotein</keyword>
<dbReference type="Gene3D" id="1.25.10.10">
    <property type="entry name" value="Leucine-rich Repeat Variant"/>
    <property type="match status" value="1"/>
</dbReference>
<dbReference type="Proteomes" id="UP000189911">
    <property type="component" value="Chromosome B"/>
</dbReference>
<evidence type="ECO:0000256" key="1">
    <source>
        <dbReference type="ARBA" id="ARBA00004604"/>
    </source>
</evidence>
<dbReference type="PANTHER" id="PTHR13457:SF1">
    <property type="entry name" value="HEAT REPEAT-CONTAINING PROTEIN 1"/>
    <property type="match status" value="1"/>
</dbReference>
<dbReference type="PANTHER" id="PTHR13457">
    <property type="entry name" value="BAP28"/>
    <property type="match status" value="1"/>
</dbReference>
<dbReference type="GO" id="GO:0034455">
    <property type="term" value="C:t-UTP complex"/>
    <property type="evidence" value="ECO:0007669"/>
    <property type="project" value="TreeGrafter"/>
</dbReference>
<dbReference type="InterPro" id="IPR016024">
    <property type="entry name" value="ARM-type_fold"/>
</dbReference>
<evidence type="ECO:0000256" key="2">
    <source>
        <dbReference type="ARBA" id="ARBA00010559"/>
    </source>
</evidence>
<keyword evidence="4 9" id="KW-0690">Ribosome biogenesis</keyword>
<dbReference type="InterPro" id="IPR056473">
    <property type="entry name" value="HEAT_Utp10/HEAT1"/>
</dbReference>